<accession>A0AAF3E9A7</accession>
<feature type="compositionally biased region" description="Low complexity" evidence="1">
    <location>
        <begin position="73"/>
        <end position="83"/>
    </location>
</feature>
<evidence type="ECO:0000313" key="2">
    <source>
        <dbReference type="Proteomes" id="UP000887575"/>
    </source>
</evidence>
<feature type="compositionally biased region" description="Polar residues" evidence="1">
    <location>
        <begin position="10"/>
        <end position="33"/>
    </location>
</feature>
<protein>
    <submittedName>
        <fullName evidence="3">BHLH domain-containing protein</fullName>
    </submittedName>
</protein>
<feature type="compositionally biased region" description="Basic and acidic residues" evidence="1">
    <location>
        <begin position="326"/>
        <end position="339"/>
    </location>
</feature>
<dbReference type="Proteomes" id="UP000887575">
    <property type="component" value="Unassembled WGS sequence"/>
</dbReference>
<evidence type="ECO:0000313" key="3">
    <source>
        <dbReference type="WBParaSite" id="MBELARI_LOCUS10497"/>
    </source>
</evidence>
<feature type="compositionally biased region" description="Polar residues" evidence="1">
    <location>
        <begin position="53"/>
        <end position="72"/>
    </location>
</feature>
<proteinExistence type="predicted"/>
<name>A0AAF3E9A7_9BILA</name>
<evidence type="ECO:0000256" key="1">
    <source>
        <dbReference type="SAM" id="MobiDB-lite"/>
    </source>
</evidence>
<feature type="region of interest" description="Disordered" evidence="1">
    <location>
        <begin position="213"/>
        <end position="339"/>
    </location>
</feature>
<feature type="region of interest" description="Disordered" evidence="1">
    <location>
        <begin position="53"/>
        <end position="89"/>
    </location>
</feature>
<keyword evidence="2" id="KW-1185">Reference proteome</keyword>
<feature type="compositionally biased region" description="Low complexity" evidence="1">
    <location>
        <begin position="289"/>
        <end position="307"/>
    </location>
</feature>
<dbReference type="WBParaSite" id="MBELARI_LOCUS10497">
    <property type="protein sequence ID" value="MBELARI_LOCUS10497"/>
    <property type="gene ID" value="MBELARI_LOCUS10497"/>
</dbReference>
<feature type="compositionally biased region" description="Basic and acidic residues" evidence="1">
    <location>
        <begin position="271"/>
        <end position="288"/>
    </location>
</feature>
<reference evidence="3" key="1">
    <citation type="submission" date="2024-02" db="UniProtKB">
        <authorList>
            <consortium name="WormBaseParasite"/>
        </authorList>
    </citation>
    <scope>IDENTIFICATION</scope>
</reference>
<feature type="compositionally biased region" description="Polar residues" evidence="1">
    <location>
        <begin position="246"/>
        <end position="269"/>
    </location>
</feature>
<organism evidence="2 3">
    <name type="scientific">Mesorhabditis belari</name>
    <dbReference type="NCBI Taxonomy" id="2138241"/>
    <lineage>
        <taxon>Eukaryota</taxon>
        <taxon>Metazoa</taxon>
        <taxon>Ecdysozoa</taxon>
        <taxon>Nematoda</taxon>
        <taxon>Chromadorea</taxon>
        <taxon>Rhabditida</taxon>
        <taxon>Rhabditina</taxon>
        <taxon>Rhabditomorpha</taxon>
        <taxon>Rhabditoidea</taxon>
        <taxon>Rhabditidae</taxon>
        <taxon>Mesorhabditinae</taxon>
        <taxon>Mesorhabditis</taxon>
    </lineage>
</organism>
<sequence>MGDQGHFQGSPYNTAHQPLQQLPSSGSIGSQHSFHGEESPQVYQNLQPVTPNYQGYFQGSPFNTPHQPRQRLSSSSSIGSQHSFHGEESPQYYQNLQPVTPNYQMPLQNEMNNMQLSHAHSQSSLSGSDSFDVSTAFDKMPEFGYTQPQNPLTGDQNVMWHQQNHPNFQPNYYTTDYGVTQPQTQQMNPNYQNEGYYEDDRFESTLTHASANNPQAVTTHPQQTPMMVHSNPASQEPQPGYYYQAPHSNISADDYSNQGAGYESDTSQHSIRRERTSRSANRPYDRPASRSTSRNSNHSQSSLNQSQPAGRGRPAIYKIDFNDLTESQKKTKKKIEDSEAYRNKATEEEKYAYLLERLQNNEAVRISRLNKNKMSRDVLDFGEELYHAAQHVRLKVPGVENEIESLLERITRWETDNKTDFVKKVKDLKPKPNEDNDS</sequence>
<feature type="region of interest" description="Disordered" evidence="1">
    <location>
        <begin position="1"/>
        <end position="41"/>
    </location>
</feature>
<feature type="compositionally biased region" description="Polar residues" evidence="1">
    <location>
        <begin position="213"/>
        <end position="237"/>
    </location>
</feature>
<dbReference type="AlphaFoldDB" id="A0AAF3E9A7"/>